<dbReference type="NCBIfam" id="TIGR02283">
    <property type="entry name" value="MltB_2"/>
    <property type="match status" value="1"/>
</dbReference>
<dbReference type="Pfam" id="PF13406">
    <property type="entry name" value="SLT_2"/>
    <property type="match status" value="1"/>
</dbReference>
<comment type="caution">
    <text evidence="4">The sequence shown here is derived from an EMBL/GenBank/DDBJ whole genome shotgun (WGS) entry which is preliminary data.</text>
</comment>
<dbReference type="SUPFAM" id="SSF47090">
    <property type="entry name" value="PGBD-like"/>
    <property type="match status" value="1"/>
</dbReference>
<dbReference type="InterPro" id="IPR002477">
    <property type="entry name" value="Peptidoglycan-bd-like"/>
</dbReference>
<evidence type="ECO:0000259" key="3">
    <source>
        <dbReference type="Pfam" id="PF13406"/>
    </source>
</evidence>
<protein>
    <submittedName>
        <fullName evidence="4">Lytic transglycosylase</fullName>
    </submittedName>
</protein>
<evidence type="ECO:0000313" key="4">
    <source>
        <dbReference type="EMBL" id="GLX79826.1"/>
    </source>
</evidence>
<dbReference type="RefSeq" id="WP_284245763.1">
    <property type="nucleotide sequence ID" value="NZ_BSST01000001.1"/>
</dbReference>
<feature type="chain" id="PRO_5045637845" evidence="1">
    <location>
        <begin position="26"/>
        <end position="403"/>
    </location>
</feature>
<dbReference type="InterPro" id="IPR036365">
    <property type="entry name" value="PGBD-like_sf"/>
</dbReference>
<keyword evidence="5" id="KW-1185">Reference proteome</keyword>
<feature type="domain" description="Peptidoglycan binding-like" evidence="2">
    <location>
        <begin position="345"/>
        <end position="398"/>
    </location>
</feature>
<dbReference type="PANTHER" id="PTHR30163">
    <property type="entry name" value="MEMBRANE-BOUND LYTIC MUREIN TRANSGLYCOSYLASE B"/>
    <property type="match status" value="1"/>
</dbReference>
<evidence type="ECO:0000256" key="1">
    <source>
        <dbReference type="SAM" id="SignalP"/>
    </source>
</evidence>
<sequence>MNKCAVALVCGVAVSILSNSPRAYATSDSQDFQQCQHRIKEQAVTQGFSDNIVALTEQLTPIKRVLTLDKKQPEFAESFAQYVNKRVSHYHVNKGRELLKSHKKLFSQLQEKYGIPPQYLVSFWGLETVFGRHKGKMSVLNALATLACDQRRSEYFTDELFDLFHLIDQGVVSTAQLKGSWAGAMGHMQFMPSALRKYALDGDQDGKVDVWQSEQDALTSAANYLNQIGWHSNERWGREVLLPEDFDFSAIEFDQRYPLATFAKMGVTKLNGQALPQYDTQAELVLPNGHQGHAFLVYQNFDVIMNWNLSKNYALSVGILADKLVGGQGVRKLASAKPLAYSRVQLERLQAKLNALGFDSGEPDGIWGPNSRKAIRAFQIEQQLIADGFPNKEVFERLGLLQS</sequence>
<feature type="signal peptide" evidence="1">
    <location>
        <begin position="1"/>
        <end position="25"/>
    </location>
</feature>
<accession>A0ABQ6GV59</accession>
<evidence type="ECO:0000313" key="5">
    <source>
        <dbReference type="Proteomes" id="UP001157186"/>
    </source>
</evidence>
<dbReference type="EMBL" id="BSST01000001">
    <property type="protein sequence ID" value="GLX79826.1"/>
    <property type="molecule type" value="Genomic_DNA"/>
</dbReference>
<dbReference type="InterPro" id="IPR011970">
    <property type="entry name" value="MltB_2"/>
</dbReference>
<dbReference type="Gene3D" id="1.10.101.10">
    <property type="entry name" value="PGBD-like superfamily/PGBD"/>
    <property type="match status" value="1"/>
</dbReference>
<dbReference type="CDD" id="cd13399">
    <property type="entry name" value="Slt35-like"/>
    <property type="match status" value="1"/>
</dbReference>
<dbReference type="Pfam" id="PF01471">
    <property type="entry name" value="PG_binding_1"/>
    <property type="match status" value="1"/>
</dbReference>
<feature type="domain" description="Transglycosylase SLT" evidence="3">
    <location>
        <begin position="32"/>
        <end position="322"/>
    </location>
</feature>
<dbReference type="InterPro" id="IPR043426">
    <property type="entry name" value="MltB-like"/>
</dbReference>
<reference evidence="4 5" key="1">
    <citation type="submission" date="2023-03" db="EMBL/GenBank/DDBJ databases">
        <title>Draft genome sequence of Thalassotalea insulae KCTC 62186T.</title>
        <authorList>
            <person name="Sawabe T."/>
        </authorList>
    </citation>
    <scope>NUCLEOTIDE SEQUENCE [LARGE SCALE GENOMIC DNA]</scope>
    <source>
        <strain evidence="4 5">KCTC 62186</strain>
    </source>
</reference>
<organism evidence="4 5">
    <name type="scientific">Thalassotalea insulae</name>
    <dbReference type="NCBI Taxonomy" id="2056778"/>
    <lineage>
        <taxon>Bacteria</taxon>
        <taxon>Pseudomonadati</taxon>
        <taxon>Pseudomonadota</taxon>
        <taxon>Gammaproteobacteria</taxon>
        <taxon>Alteromonadales</taxon>
        <taxon>Colwelliaceae</taxon>
        <taxon>Thalassotalea</taxon>
    </lineage>
</organism>
<dbReference type="SUPFAM" id="SSF53955">
    <property type="entry name" value="Lysozyme-like"/>
    <property type="match status" value="1"/>
</dbReference>
<dbReference type="InterPro" id="IPR031304">
    <property type="entry name" value="SLT_2"/>
</dbReference>
<evidence type="ECO:0000259" key="2">
    <source>
        <dbReference type="Pfam" id="PF01471"/>
    </source>
</evidence>
<dbReference type="InterPro" id="IPR023346">
    <property type="entry name" value="Lysozyme-like_dom_sf"/>
</dbReference>
<proteinExistence type="predicted"/>
<dbReference type="Gene3D" id="1.10.8.350">
    <property type="entry name" value="Bacterial muramidase"/>
    <property type="match status" value="1"/>
</dbReference>
<name>A0ABQ6GV59_9GAMM</name>
<dbReference type="Proteomes" id="UP001157186">
    <property type="component" value="Unassembled WGS sequence"/>
</dbReference>
<gene>
    <name evidence="4" type="ORF">tinsulaeT_31660</name>
</gene>
<dbReference type="Gene3D" id="1.10.530.10">
    <property type="match status" value="1"/>
</dbReference>
<keyword evidence="1" id="KW-0732">Signal</keyword>
<dbReference type="InterPro" id="IPR036366">
    <property type="entry name" value="PGBDSf"/>
</dbReference>
<dbReference type="PANTHER" id="PTHR30163:SF8">
    <property type="entry name" value="LYTIC MUREIN TRANSGLYCOSYLASE"/>
    <property type="match status" value="1"/>
</dbReference>